<comment type="subcellular location">
    <subcellularLocation>
        <location evidence="1">Membrane</location>
    </subcellularLocation>
</comment>
<feature type="compositionally biased region" description="Basic and acidic residues" evidence="4">
    <location>
        <begin position="173"/>
        <end position="184"/>
    </location>
</feature>
<dbReference type="InterPro" id="IPR050671">
    <property type="entry name" value="CD300_family_receptors"/>
</dbReference>
<evidence type="ECO:0000256" key="3">
    <source>
        <dbReference type="ARBA" id="ARBA00023136"/>
    </source>
</evidence>
<dbReference type="AlphaFoldDB" id="A0A401RE69"/>
<feature type="chain" id="PRO_5019445301" description="Immunoglobulin domain-containing protein" evidence="5">
    <location>
        <begin position="18"/>
        <end position="214"/>
    </location>
</feature>
<protein>
    <recommendedName>
        <fullName evidence="6">Immunoglobulin domain-containing protein</fullName>
    </recommendedName>
</protein>
<dbReference type="GO" id="GO:0005886">
    <property type="term" value="C:plasma membrane"/>
    <property type="evidence" value="ECO:0007669"/>
    <property type="project" value="TreeGrafter"/>
</dbReference>
<dbReference type="SUPFAM" id="SSF48726">
    <property type="entry name" value="Immunoglobulin"/>
    <property type="match status" value="1"/>
</dbReference>
<accession>A0A401RE69</accession>
<dbReference type="InterPro" id="IPR013783">
    <property type="entry name" value="Ig-like_fold"/>
</dbReference>
<gene>
    <name evidence="7" type="ORF">chiPu_0020301</name>
</gene>
<proteinExistence type="predicted"/>
<reference evidence="7 8" key="1">
    <citation type="journal article" date="2018" name="Nat. Ecol. Evol.">
        <title>Shark genomes provide insights into elasmobranch evolution and the origin of vertebrates.</title>
        <authorList>
            <person name="Hara Y"/>
            <person name="Yamaguchi K"/>
            <person name="Onimaru K"/>
            <person name="Kadota M"/>
            <person name="Koyanagi M"/>
            <person name="Keeley SD"/>
            <person name="Tatsumi K"/>
            <person name="Tanaka K"/>
            <person name="Motone F"/>
            <person name="Kageyama Y"/>
            <person name="Nozu R"/>
            <person name="Adachi N"/>
            <person name="Nishimura O"/>
            <person name="Nakagawa R"/>
            <person name="Tanegashima C"/>
            <person name="Kiyatake I"/>
            <person name="Matsumoto R"/>
            <person name="Murakumo K"/>
            <person name="Nishida K"/>
            <person name="Terakita A"/>
            <person name="Kuratani S"/>
            <person name="Sato K"/>
            <person name="Hyodo S Kuraku.S."/>
        </authorList>
    </citation>
    <scope>NUCLEOTIDE SEQUENCE [LARGE SCALE GENOMIC DNA]</scope>
</reference>
<dbReference type="InterPro" id="IPR036179">
    <property type="entry name" value="Ig-like_dom_sf"/>
</dbReference>
<dbReference type="OrthoDB" id="8920197at2759"/>
<evidence type="ECO:0000256" key="1">
    <source>
        <dbReference type="ARBA" id="ARBA00004370"/>
    </source>
</evidence>
<dbReference type="Proteomes" id="UP000287033">
    <property type="component" value="Unassembled WGS sequence"/>
</dbReference>
<keyword evidence="8" id="KW-1185">Reference proteome</keyword>
<evidence type="ECO:0000256" key="5">
    <source>
        <dbReference type="SAM" id="SignalP"/>
    </source>
</evidence>
<dbReference type="OMA" id="HHEATEY"/>
<dbReference type="STRING" id="137246.A0A401RE69"/>
<keyword evidence="2" id="KW-0812">Transmembrane</keyword>
<dbReference type="CDD" id="cd05716">
    <property type="entry name" value="IgV_pIgR_like"/>
    <property type="match status" value="1"/>
</dbReference>
<name>A0A401RE69_CHIPU</name>
<sequence>MSFTFLLSIVFLSVTHASISGPGDKSGHVGASVTIQCRFDTYFRNYQKYWCKGYYKRSCTVLVQTNGPEKKSHDGRIKITADNAKGQLTVHMDQITKSDKGWYWCGIDRPNLLDPLTPIQLKVLEGRKDYTKDKERLRLFLTLGIIFGILMLSKELEEGVTYATVTIQPNNHPQEDSAAHEKVRTSNSQEAIKPAVAEPPASEPIEYSTIVFKK</sequence>
<feature type="domain" description="Immunoglobulin" evidence="6">
    <location>
        <begin position="22"/>
        <end position="124"/>
    </location>
</feature>
<dbReference type="PANTHER" id="PTHR11860:SF87">
    <property type="entry name" value="CMRF35-LIKE MOLECULE 8"/>
    <property type="match status" value="1"/>
</dbReference>
<organism evidence="7 8">
    <name type="scientific">Chiloscyllium punctatum</name>
    <name type="common">Brownbanded bambooshark</name>
    <name type="synonym">Hemiscyllium punctatum</name>
    <dbReference type="NCBI Taxonomy" id="137246"/>
    <lineage>
        <taxon>Eukaryota</taxon>
        <taxon>Metazoa</taxon>
        <taxon>Chordata</taxon>
        <taxon>Craniata</taxon>
        <taxon>Vertebrata</taxon>
        <taxon>Chondrichthyes</taxon>
        <taxon>Elasmobranchii</taxon>
        <taxon>Galeomorphii</taxon>
        <taxon>Galeoidea</taxon>
        <taxon>Orectolobiformes</taxon>
        <taxon>Hemiscylliidae</taxon>
        <taxon>Chiloscyllium</taxon>
    </lineage>
</organism>
<dbReference type="GO" id="GO:0004888">
    <property type="term" value="F:transmembrane signaling receptor activity"/>
    <property type="evidence" value="ECO:0007669"/>
    <property type="project" value="TreeGrafter"/>
</dbReference>
<keyword evidence="3" id="KW-0472">Membrane</keyword>
<dbReference type="InterPro" id="IPR013106">
    <property type="entry name" value="Ig_V-set"/>
</dbReference>
<keyword evidence="5" id="KW-0732">Signal</keyword>
<dbReference type="EMBL" id="BEZZ01002502">
    <property type="protein sequence ID" value="GCC16449.1"/>
    <property type="molecule type" value="Genomic_DNA"/>
</dbReference>
<evidence type="ECO:0000259" key="6">
    <source>
        <dbReference type="SMART" id="SM00409"/>
    </source>
</evidence>
<dbReference type="SMART" id="SM00409">
    <property type="entry name" value="IG"/>
    <property type="match status" value="1"/>
</dbReference>
<comment type="caution">
    <text evidence="7">The sequence shown here is derived from an EMBL/GenBank/DDBJ whole genome shotgun (WGS) entry which is preliminary data.</text>
</comment>
<feature type="signal peptide" evidence="5">
    <location>
        <begin position="1"/>
        <end position="17"/>
    </location>
</feature>
<dbReference type="Gene3D" id="2.60.40.10">
    <property type="entry name" value="Immunoglobulins"/>
    <property type="match status" value="1"/>
</dbReference>
<feature type="region of interest" description="Disordered" evidence="4">
    <location>
        <begin position="169"/>
        <end position="200"/>
    </location>
</feature>
<evidence type="ECO:0000256" key="2">
    <source>
        <dbReference type="ARBA" id="ARBA00022692"/>
    </source>
</evidence>
<dbReference type="InterPro" id="IPR003599">
    <property type="entry name" value="Ig_sub"/>
</dbReference>
<evidence type="ECO:0000313" key="7">
    <source>
        <dbReference type="EMBL" id="GCC16449.1"/>
    </source>
</evidence>
<dbReference type="PANTHER" id="PTHR11860">
    <property type="entry name" value="POLYMERIC-IMMUNOGLOBULIN RECEPTOR"/>
    <property type="match status" value="1"/>
</dbReference>
<evidence type="ECO:0000256" key="4">
    <source>
        <dbReference type="SAM" id="MobiDB-lite"/>
    </source>
</evidence>
<evidence type="ECO:0000313" key="8">
    <source>
        <dbReference type="Proteomes" id="UP000287033"/>
    </source>
</evidence>
<dbReference type="Pfam" id="PF07686">
    <property type="entry name" value="V-set"/>
    <property type="match status" value="1"/>
</dbReference>